<protein>
    <recommendedName>
        <fullName evidence="2">PPM-type phosphatase domain-containing protein</fullName>
    </recommendedName>
</protein>
<dbReference type="PROSITE" id="PS51746">
    <property type="entry name" value="PPM_2"/>
    <property type="match status" value="1"/>
</dbReference>
<dbReference type="SUPFAM" id="SSF81606">
    <property type="entry name" value="PP2C-like"/>
    <property type="match status" value="1"/>
</dbReference>
<feature type="compositionally biased region" description="Polar residues" evidence="1">
    <location>
        <begin position="81"/>
        <end position="94"/>
    </location>
</feature>
<organism evidence="3 4">
    <name type="scientific">Prunus yedoensis var. nudiflora</name>
    <dbReference type="NCBI Taxonomy" id="2094558"/>
    <lineage>
        <taxon>Eukaryota</taxon>
        <taxon>Viridiplantae</taxon>
        <taxon>Streptophyta</taxon>
        <taxon>Embryophyta</taxon>
        <taxon>Tracheophyta</taxon>
        <taxon>Spermatophyta</taxon>
        <taxon>Magnoliopsida</taxon>
        <taxon>eudicotyledons</taxon>
        <taxon>Gunneridae</taxon>
        <taxon>Pentapetalae</taxon>
        <taxon>rosids</taxon>
        <taxon>fabids</taxon>
        <taxon>Rosales</taxon>
        <taxon>Rosaceae</taxon>
        <taxon>Amygdaloideae</taxon>
        <taxon>Amygdaleae</taxon>
        <taxon>Prunus</taxon>
    </lineage>
</organism>
<keyword evidence="4" id="KW-1185">Reference proteome</keyword>
<dbReference type="STRING" id="2094558.A0A314UGP4"/>
<dbReference type="InterPro" id="IPR036457">
    <property type="entry name" value="PPM-type-like_dom_sf"/>
</dbReference>
<reference evidence="3 4" key="1">
    <citation type="submission" date="2018-02" db="EMBL/GenBank/DDBJ databases">
        <title>Draft genome of wild Prunus yedoensis var. nudiflora.</title>
        <authorList>
            <person name="Baek S."/>
            <person name="Kim J.-H."/>
            <person name="Choi K."/>
            <person name="Kim G.-B."/>
            <person name="Cho A."/>
            <person name="Jang H."/>
            <person name="Shin C.-H."/>
            <person name="Yu H.-J."/>
            <person name="Mun J.-H."/>
        </authorList>
    </citation>
    <scope>NUCLEOTIDE SEQUENCE [LARGE SCALE GENOMIC DNA]</scope>
    <source>
        <strain evidence="4">cv. Jeju island</strain>
        <tissue evidence="3">Leaf</tissue>
    </source>
</reference>
<feature type="region of interest" description="Disordered" evidence="1">
    <location>
        <begin position="14"/>
        <end position="35"/>
    </location>
</feature>
<dbReference type="PANTHER" id="PTHR47992">
    <property type="entry name" value="PROTEIN PHOSPHATASE"/>
    <property type="match status" value="1"/>
</dbReference>
<dbReference type="Proteomes" id="UP000250321">
    <property type="component" value="Unassembled WGS sequence"/>
</dbReference>
<dbReference type="OrthoDB" id="10264738at2759"/>
<dbReference type="GO" id="GO:0004722">
    <property type="term" value="F:protein serine/threonine phosphatase activity"/>
    <property type="evidence" value="ECO:0007669"/>
    <property type="project" value="InterPro"/>
</dbReference>
<dbReference type="InterPro" id="IPR015655">
    <property type="entry name" value="PP2C"/>
</dbReference>
<name>A0A314UGP4_PRUYE</name>
<feature type="region of interest" description="Disordered" evidence="1">
    <location>
        <begin position="61"/>
        <end position="94"/>
    </location>
</feature>
<evidence type="ECO:0000313" key="4">
    <source>
        <dbReference type="Proteomes" id="UP000250321"/>
    </source>
</evidence>
<gene>
    <name evidence="3" type="ORF">Pyn_30404</name>
</gene>
<comment type="caution">
    <text evidence="3">The sequence shown here is derived from an EMBL/GenBank/DDBJ whole genome shotgun (WGS) entry which is preliminary data.</text>
</comment>
<feature type="compositionally biased region" description="Basic and acidic residues" evidence="1">
    <location>
        <begin position="21"/>
        <end position="35"/>
    </location>
</feature>
<dbReference type="Pfam" id="PF00481">
    <property type="entry name" value="PP2C"/>
    <property type="match status" value="1"/>
</dbReference>
<evidence type="ECO:0000259" key="2">
    <source>
        <dbReference type="PROSITE" id="PS51746"/>
    </source>
</evidence>
<sequence length="372" mass="40935">MKFDTELTEVIRYPRNQSKLSETESKTDPPVESRKGPDCMVGLECFLDLVRALGMGSCLSLEGGVPSSPGPGNKRRKRRVTGNSSATAVGPPSSNLEMWLHRVPGRQFLNGSSDFASLFSKQGKKGVNQDAMIAWENFGSPDTIFCGVFDGHGPFGHVVAKKVRDALPLKLTSQWVLTHNTKKGAASDTKEAASYQDHKDKEHCELFMTLKDSFLKAFKVMDKELKLHPRIDCFCSGTTAVTLVKQGQDLVIANVGDSRALLGTRDEDGSLVAVQLTVDLKPNLPREAERIMLCKGRVFALQNEPEVARVWLPNSNSPGLAMARAFGDFCLKDFGLISVPDISYRRLTEKDEFVVLATDGIWDVLSNEEVVK</sequence>
<proteinExistence type="predicted"/>
<dbReference type="CDD" id="cd00143">
    <property type="entry name" value="PP2Cc"/>
    <property type="match status" value="1"/>
</dbReference>
<dbReference type="SMART" id="SM00332">
    <property type="entry name" value="PP2Cc"/>
    <property type="match status" value="1"/>
</dbReference>
<evidence type="ECO:0000256" key="1">
    <source>
        <dbReference type="SAM" id="MobiDB-lite"/>
    </source>
</evidence>
<dbReference type="Gene3D" id="3.60.40.10">
    <property type="entry name" value="PPM-type phosphatase domain"/>
    <property type="match status" value="1"/>
</dbReference>
<accession>A0A314UGP4</accession>
<dbReference type="EMBL" id="PJQY01003656">
    <property type="protein sequence ID" value="PQM35614.1"/>
    <property type="molecule type" value="Genomic_DNA"/>
</dbReference>
<dbReference type="AlphaFoldDB" id="A0A314UGP4"/>
<feature type="domain" description="PPM-type phosphatase" evidence="2">
    <location>
        <begin position="115"/>
        <end position="372"/>
    </location>
</feature>
<evidence type="ECO:0000313" key="3">
    <source>
        <dbReference type="EMBL" id="PQM35614.1"/>
    </source>
</evidence>
<dbReference type="InterPro" id="IPR001932">
    <property type="entry name" value="PPM-type_phosphatase-like_dom"/>
</dbReference>